<keyword evidence="3" id="KW-1185">Reference proteome</keyword>
<proteinExistence type="predicted"/>
<evidence type="ECO:0000313" key="2">
    <source>
        <dbReference type="EMBL" id="UQZ82892.1"/>
    </source>
</evidence>
<feature type="transmembrane region" description="Helical" evidence="1">
    <location>
        <begin position="171"/>
        <end position="191"/>
    </location>
</feature>
<accession>A0ABY4RLH0</accession>
<dbReference type="Proteomes" id="UP001057134">
    <property type="component" value="Chromosome"/>
</dbReference>
<feature type="transmembrane region" description="Helical" evidence="1">
    <location>
        <begin position="66"/>
        <end position="88"/>
    </location>
</feature>
<sequence length="197" mass="22699">MLLLALTIFRCKPRNYVGQIIFSTIMLAQISILIQSFELVYLLSVIQPACMFLCLCLFFRLRVTQSLLMVVIVCGFNIVIESPITLLLSKFNYDEFVEMSKNVSVMSAVLLCLVNFSLSYLLSKFRIGFSFFSANRYTRPAQYPAKFYWMNIVGFLLIGFTSFSIMFLEKIIMLSIFITLFTVGSILHFTYMKETAD</sequence>
<evidence type="ECO:0000256" key="1">
    <source>
        <dbReference type="SAM" id="Phobius"/>
    </source>
</evidence>
<name>A0ABY4RLH0_9BACL</name>
<feature type="transmembrane region" description="Helical" evidence="1">
    <location>
        <begin position="108"/>
        <end position="127"/>
    </location>
</feature>
<gene>
    <name evidence="2" type="ORF">SK3146_02052</name>
</gene>
<reference evidence="2" key="1">
    <citation type="submission" date="2018-02" db="EMBL/GenBank/DDBJ databases">
        <authorList>
            <person name="Kim S.-K."/>
            <person name="Jung H.-I."/>
            <person name="Lee S.-W."/>
        </authorList>
    </citation>
    <scope>NUCLEOTIDE SEQUENCE</scope>
    <source>
        <strain evidence="2">SK3146</strain>
    </source>
</reference>
<feature type="transmembrane region" description="Helical" evidence="1">
    <location>
        <begin position="16"/>
        <end position="34"/>
    </location>
</feature>
<organism evidence="2 3">
    <name type="scientific">Paenibacillus konkukensis</name>
    <dbReference type="NCBI Taxonomy" id="2020716"/>
    <lineage>
        <taxon>Bacteria</taxon>
        <taxon>Bacillati</taxon>
        <taxon>Bacillota</taxon>
        <taxon>Bacilli</taxon>
        <taxon>Bacillales</taxon>
        <taxon>Paenibacillaceae</taxon>
        <taxon>Paenibacillus</taxon>
    </lineage>
</organism>
<keyword evidence="1" id="KW-0812">Transmembrane</keyword>
<keyword evidence="1" id="KW-0472">Membrane</keyword>
<dbReference type="EMBL" id="CP027059">
    <property type="protein sequence ID" value="UQZ82892.1"/>
    <property type="molecule type" value="Genomic_DNA"/>
</dbReference>
<keyword evidence="1" id="KW-1133">Transmembrane helix</keyword>
<evidence type="ECO:0000313" key="3">
    <source>
        <dbReference type="Proteomes" id="UP001057134"/>
    </source>
</evidence>
<feature type="transmembrane region" description="Helical" evidence="1">
    <location>
        <begin position="147"/>
        <end position="165"/>
    </location>
</feature>
<protein>
    <submittedName>
        <fullName evidence="2">Uncharacterized protein</fullName>
    </submittedName>
</protein>
<reference evidence="2" key="2">
    <citation type="journal article" date="2021" name="J Anim Sci Technol">
        <title>Complete genome sequence of Paenibacillus konkukensis sp. nov. SK3146 as a potential probiotic strain.</title>
        <authorList>
            <person name="Jung H.I."/>
            <person name="Park S."/>
            <person name="Niu K.M."/>
            <person name="Lee S.W."/>
            <person name="Kothari D."/>
            <person name="Yi K.J."/>
            <person name="Kim S.K."/>
        </authorList>
    </citation>
    <scope>NUCLEOTIDE SEQUENCE</scope>
    <source>
        <strain evidence="2">SK3146</strain>
    </source>
</reference>
<feature type="transmembrane region" description="Helical" evidence="1">
    <location>
        <begin position="40"/>
        <end position="59"/>
    </location>
</feature>